<feature type="transmembrane region" description="Helical" evidence="11">
    <location>
        <begin position="82"/>
        <end position="103"/>
    </location>
</feature>
<dbReference type="SMART" id="SM00744">
    <property type="entry name" value="RINGv"/>
    <property type="match status" value="1"/>
</dbReference>
<feature type="transmembrane region" description="Helical" evidence="11">
    <location>
        <begin position="306"/>
        <end position="328"/>
    </location>
</feature>
<gene>
    <name evidence="13" type="primary">ABSGL_11431.1 scaffold 12295</name>
</gene>
<dbReference type="PANTHER" id="PTHR46065:SF3">
    <property type="entry name" value="FI20425P1"/>
    <property type="match status" value="1"/>
</dbReference>
<evidence type="ECO:0000256" key="8">
    <source>
        <dbReference type="ARBA" id="ARBA00022989"/>
    </source>
</evidence>
<comment type="subcellular location">
    <subcellularLocation>
        <location evidence="1">Membrane</location>
        <topology evidence="1">Multi-pass membrane protein</topology>
    </subcellularLocation>
</comment>
<keyword evidence="4" id="KW-0479">Metal-binding</keyword>
<accession>A0A163JZ61</accession>
<evidence type="ECO:0000256" key="11">
    <source>
        <dbReference type="SAM" id="Phobius"/>
    </source>
</evidence>
<dbReference type="OMA" id="LFWIHFN"/>
<keyword evidence="7" id="KW-0862">Zinc</keyword>
<keyword evidence="14" id="KW-1185">Reference proteome</keyword>
<dbReference type="SUPFAM" id="SSF57850">
    <property type="entry name" value="RING/U-box"/>
    <property type="match status" value="1"/>
</dbReference>
<keyword evidence="9 11" id="KW-0472">Membrane</keyword>
<dbReference type="Proteomes" id="UP000078561">
    <property type="component" value="Unassembled WGS sequence"/>
</dbReference>
<protein>
    <recommendedName>
        <fullName evidence="12">RING-CH-type domain-containing protein</fullName>
    </recommendedName>
</protein>
<keyword evidence="2" id="KW-0808">Transferase</keyword>
<dbReference type="Pfam" id="PF12906">
    <property type="entry name" value="RINGv"/>
    <property type="match status" value="1"/>
</dbReference>
<evidence type="ECO:0000256" key="5">
    <source>
        <dbReference type="ARBA" id="ARBA00022771"/>
    </source>
</evidence>
<feature type="transmembrane region" description="Helical" evidence="11">
    <location>
        <begin position="184"/>
        <end position="205"/>
    </location>
</feature>
<keyword evidence="5" id="KW-0863">Zinc-finger</keyword>
<evidence type="ECO:0000256" key="9">
    <source>
        <dbReference type="ARBA" id="ARBA00023136"/>
    </source>
</evidence>
<reference evidence="13" key="1">
    <citation type="submission" date="2016-04" db="EMBL/GenBank/DDBJ databases">
        <authorList>
            <person name="Evans L.H."/>
            <person name="Alamgir A."/>
            <person name="Owens N."/>
            <person name="Weber N.D."/>
            <person name="Virtaneva K."/>
            <person name="Barbian K."/>
            <person name="Babar A."/>
            <person name="Rosenke K."/>
        </authorList>
    </citation>
    <scope>NUCLEOTIDE SEQUENCE [LARGE SCALE GENOMIC DNA]</scope>
    <source>
        <strain evidence="13">CBS 101.48</strain>
    </source>
</reference>
<evidence type="ECO:0000259" key="12">
    <source>
        <dbReference type="PROSITE" id="PS51292"/>
    </source>
</evidence>
<dbReference type="InParanoid" id="A0A163JZ61"/>
<dbReference type="GO" id="GO:0016020">
    <property type="term" value="C:membrane"/>
    <property type="evidence" value="ECO:0007669"/>
    <property type="project" value="UniProtKB-SubCell"/>
</dbReference>
<evidence type="ECO:0000256" key="7">
    <source>
        <dbReference type="ARBA" id="ARBA00022833"/>
    </source>
</evidence>
<evidence type="ECO:0000313" key="13">
    <source>
        <dbReference type="EMBL" id="SAM05556.1"/>
    </source>
</evidence>
<dbReference type="InterPro" id="IPR011016">
    <property type="entry name" value="Znf_RING-CH"/>
</dbReference>
<dbReference type="GO" id="GO:0016740">
    <property type="term" value="F:transferase activity"/>
    <property type="evidence" value="ECO:0007669"/>
    <property type="project" value="UniProtKB-KW"/>
</dbReference>
<dbReference type="EMBL" id="LT554468">
    <property type="protein sequence ID" value="SAM05556.1"/>
    <property type="molecule type" value="Genomic_DNA"/>
</dbReference>
<dbReference type="Gene3D" id="3.30.40.10">
    <property type="entry name" value="Zinc/RING finger domain, C3HC4 (zinc finger)"/>
    <property type="match status" value="1"/>
</dbReference>
<dbReference type="InterPro" id="IPR013083">
    <property type="entry name" value="Znf_RING/FYVE/PHD"/>
</dbReference>
<keyword evidence="3 11" id="KW-0812">Transmembrane</keyword>
<evidence type="ECO:0000256" key="4">
    <source>
        <dbReference type="ARBA" id="ARBA00022723"/>
    </source>
</evidence>
<evidence type="ECO:0000256" key="1">
    <source>
        <dbReference type="ARBA" id="ARBA00004141"/>
    </source>
</evidence>
<feature type="region of interest" description="Disordered" evidence="10">
    <location>
        <begin position="260"/>
        <end position="279"/>
    </location>
</feature>
<feature type="domain" description="RING-CH-type" evidence="12">
    <location>
        <begin position="2"/>
        <end position="69"/>
    </location>
</feature>
<dbReference type="GO" id="GO:0008270">
    <property type="term" value="F:zinc ion binding"/>
    <property type="evidence" value="ECO:0007669"/>
    <property type="project" value="UniProtKB-KW"/>
</dbReference>
<evidence type="ECO:0000313" key="14">
    <source>
        <dbReference type="Proteomes" id="UP000078561"/>
    </source>
</evidence>
<feature type="transmembrane region" description="Helical" evidence="11">
    <location>
        <begin position="372"/>
        <end position="391"/>
    </location>
</feature>
<dbReference type="STRING" id="4829.A0A163JZ61"/>
<dbReference type="CDD" id="cd16495">
    <property type="entry name" value="RING_CH-C4HC3_MARCH"/>
    <property type="match status" value="1"/>
</dbReference>
<sequence length="414" mass="46975">MDELITPTICKICLEKDDLNELISPCKCSGSIKYVHPDCMKSWRTSLLECGRERDVYKCTLCQHRLSIKQRNPLRTLLNYKVARIIGTFLILLALLVPTGTLMKMIIHFSALLTNDHAGGWSQAWSNGTLLDLIVSSGRTALYSMITHASPSPSHVNYSPFAVCDAQPDLLSANPSYNLTDEGAYLMSHSIVGSVPLYALFFPFFDARLWQFLLCKLEHLHLGFFLFGSVANIWYTCHILSDMFDIVFMQELDLLQQHQNDNDNDIHPQPPLEGQHRHGSDIGLHSNETRLGIFTRQCAKLIKRLLVTYCCMLVALFWIHFNLLAFVVSESTDSQKGSACLQDQQQQQQQQQQQSPQYQPINQFLVELPLWTLRWVTLGVAVGSVMVKVIYPWLGRLTSCIDHETILSIPSSDD</sequence>
<dbReference type="PANTHER" id="PTHR46065">
    <property type="entry name" value="E3 UBIQUITIN-PROTEIN LIGASE MARCH 2/3 FAMILY MEMBER"/>
    <property type="match status" value="1"/>
</dbReference>
<dbReference type="OrthoDB" id="264354at2759"/>
<keyword evidence="8 11" id="KW-1133">Transmembrane helix</keyword>
<keyword evidence="6" id="KW-0833">Ubl conjugation pathway</keyword>
<dbReference type="PROSITE" id="PS51292">
    <property type="entry name" value="ZF_RING_CH"/>
    <property type="match status" value="1"/>
</dbReference>
<name>A0A163JZ61_ABSGL</name>
<organism evidence="13">
    <name type="scientific">Absidia glauca</name>
    <name type="common">Pin mould</name>
    <dbReference type="NCBI Taxonomy" id="4829"/>
    <lineage>
        <taxon>Eukaryota</taxon>
        <taxon>Fungi</taxon>
        <taxon>Fungi incertae sedis</taxon>
        <taxon>Mucoromycota</taxon>
        <taxon>Mucoromycotina</taxon>
        <taxon>Mucoromycetes</taxon>
        <taxon>Mucorales</taxon>
        <taxon>Cunninghamellaceae</taxon>
        <taxon>Absidia</taxon>
    </lineage>
</organism>
<evidence type="ECO:0000256" key="2">
    <source>
        <dbReference type="ARBA" id="ARBA00022679"/>
    </source>
</evidence>
<evidence type="ECO:0000256" key="10">
    <source>
        <dbReference type="SAM" id="MobiDB-lite"/>
    </source>
</evidence>
<evidence type="ECO:0000256" key="6">
    <source>
        <dbReference type="ARBA" id="ARBA00022786"/>
    </source>
</evidence>
<evidence type="ECO:0000256" key="3">
    <source>
        <dbReference type="ARBA" id="ARBA00022692"/>
    </source>
</evidence>
<dbReference type="AlphaFoldDB" id="A0A163JZ61"/>
<proteinExistence type="predicted"/>